<evidence type="ECO:0000256" key="1">
    <source>
        <dbReference type="ARBA" id="ARBA00004141"/>
    </source>
</evidence>
<keyword evidence="4 6" id="KW-1133">Transmembrane helix</keyword>
<feature type="transmembrane region" description="Helical" evidence="6">
    <location>
        <begin position="283"/>
        <end position="302"/>
    </location>
</feature>
<evidence type="ECO:0000313" key="7">
    <source>
        <dbReference type="EMBL" id="SEM68533.1"/>
    </source>
</evidence>
<dbReference type="InterPro" id="IPR002549">
    <property type="entry name" value="AI-2E-like"/>
</dbReference>
<dbReference type="NCBIfam" id="TIGR02872">
    <property type="entry name" value="spore_ytvI"/>
    <property type="match status" value="1"/>
</dbReference>
<organism evidence="7 8">
    <name type="scientific">Hydrogenoanaerobacterium saccharovorans</name>
    <dbReference type="NCBI Taxonomy" id="474960"/>
    <lineage>
        <taxon>Bacteria</taxon>
        <taxon>Bacillati</taxon>
        <taxon>Bacillota</taxon>
        <taxon>Clostridia</taxon>
        <taxon>Eubacteriales</taxon>
        <taxon>Oscillospiraceae</taxon>
        <taxon>Hydrogenoanaerobacterium</taxon>
    </lineage>
</organism>
<feature type="transmembrane region" description="Helical" evidence="6">
    <location>
        <begin position="67"/>
        <end position="89"/>
    </location>
</feature>
<proteinExistence type="inferred from homology"/>
<name>A0A1H8AD99_9FIRM</name>
<feature type="transmembrane region" description="Helical" evidence="6">
    <location>
        <begin position="33"/>
        <end position="55"/>
    </location>
</feature>
<keyword evidence="3 6" id="KW-0812">Transmembrane</keyword>
<dbReference type="InterPro" id="IPR014227">
    <property type="entry name" value="YtvI-like"/>
</dbReference>
<gene>
    <name evidence="7" type="ORF">SAMN05216180_1265</name>
</gene>
<feature type="transmembrane region" description="Helical" evidence="6">
    <location>
        <begin position="223"/>
        <end position="242"/>
    </location>
</feature>
<dbReference type="Pfam" id="PF01594">
    <property type="entry name" value="AI-2E_transport"/>
    <property type="match status" value="1"/>
</dbReference>
<feature type="transmembrane region" description="Helical" evidence="6">
    <location>
        <begin position="9"/>
        <end position="27"/>
    </location>
</feature>
<comment type="subcellular location">
    <subcellularLocation>
        <location evidence="1">Membrane</location>
        <topology evidence="1">Multi-pass membrane protein</topology>
    </subcellularLocation>
</comment>
<comment type="similarity">
    <text evidence="2">Belongs to the autoinducer-2 exporter (AI-2E) (TC 2.A.86) family.</text>
</comment>
<reference evidence="7 8" key="1">
    <citation type="submission" date="2016-10" db="EMBL/GenBank/DDBJ databases">
        <authorList>
            <person name="de Groot N.N."/>
        </authorList>
    </citation>
    <scope>NUCLEOTIDE SEQUENCE [LARGE SCALE GENOMIC DNA]</scope>
    <source>
        <strain evidence="7 8">CGMCC 1.5070</strain>
    </source>
</reference>
<feature type="transmembrane region" description="Helical" evidence="6">
    <location>
        <begin position="248"/>
        <end position="271"/>
    </location>
</feature>
<keyword evidence="8" id="KW-1185">Reference proteome</keyword>
<dbReference type="RefSeq" id="WP_162840821.1">
    <property type="nucleotide sequence ID" value="NZ_FOCG01000001.1"/>
</dbReference>
<evidence type="ECO:0000313" key="8">
    <source>
        <dbReference type="Proteomes" id="UP000199158"/>
    </source>
</evidence>
<dbReference type="GO" id="GO:0055085">
    <property type="term" value="P:transmembrane transport"/>
    <property type="evidence" value="ECO:0007669"/>
    <property type="project" value="TreeGrafter"/>
</dbReference>
<evidence type="ECO:0000256" key="4">
    <source>
        <dbReference type="ARBA" id="ARBA00022989"/>
    </source>
</evidence>
<protein>
    <submittedName>
        <fullName evidence="7">Sporulation integral membrane protein YtvI</fullName>
    </submittedName>
</protein>
<evidence type="ECO:0000256" key="5">
    <source>
        <dbReference type="ARBA" id="ARBA00023136"/>
    </source>
</evidence>
<dbReference type="EMBL" id="FOCG01000001">
    <property type="protein sequence ID" value="SEM68533.1"/>
    <property type="molecule type" value="Genomic_DNA"/>
</dbReference>
<dbReference type="PANTHER" id="PTHR21716:SF68">
    <property type="entry name" value="TRANSPORT PROTEIN YTVI-RELATED"/>
    <property type="match status" value="1"/>
</dbReference>
<dbReference type="PANTHER" id="PTHR21716">
    <property type="entry name" value="TRANSMEMBRANE PROTEIN"/>
    <property type="match status" value="1"/>
</dbReference>
<evidence type="ECO:0000256" key="6">
    <source>
        <dbReference type="SAM" id="Phobius"/>
    </source>
</evidence>
<evidence type="ECO:0000256" key="3">
    <source>
        <dbReference type="ARBA" id="ARBA00022692"/>
    </source>
</evidence>
<feature type="transmembrane region" description="Helical" evidence="6">
    <location>
        <begin position="173"/>
        <end position="195"/>
    </location>
</feature>
<dbReference type="GO" id="GO:0016020">
    <property type="term" value="C:membrane"/>
    <property type="evidence" value="ECO:0007669"/>
    <property type="project" value="UniProtKB-SubCell"/>
</dbReference>
<evidence type="ECO:0000256" key="2">
    <source>
        <dbReference type="ARBA" id="ARBA00009773"/>
    </source>
</evidence>
<keyword evidence="5 6" id="KW-0472">Membrane</keyword>
<accession>A0A1H8AD99</accession>
<feature type="transmembrane region" description="Helical" evidence="6">
    <location>
        <begin position="322"/>
        <end position="344"/>
    </location>
</feature>
<dbReference type="AlphaFoldDB" id="A0A1H8AD99"/>
<sequence>MTLDGKRKFIIDVLYAVVVAALAFFIFKYLIWWILPLVLGFVISFVLKPVVNLVYRMSSATRQFCAAIVLLCVYAALFALIWLLLLQLMTCLRTLVSSLPQTYNTVVVPTVEGLSNQVSALLSGFFPELGVQFVTLSDTITKQVGTFINGVSTHLIEGIGVCVKAIPAFCLTFLFTILSSFFISMDYTNVVSFFARLVPKHHRKTLFAVKDFLVKIVFKYARAYLLLLFITFAELFAGLWLLRVPQSFYWAAGIAAADLLPAIGTGLILIPWAVLSFTQGNRFLGIGLLILYGVITIARNIIEPKIIGDHIGLPPLVTVTSMFLGLKLFGAVGMFLAPVLVLILKFLNDSGTIHLWEIPPKQKE</sequence>
<dbReference type="STRING" id="474960.SAMN05216180_1265"/>
<dbReference type="Proteomes" id="UP000199158">
    <property type="component" value="Unassembled WGS sequence"/>
</dbReference>